<dbReference type="AlphaFoldDB" id="A0A370MXK4"/>
<dbReference type="NCBIfam" id="TIGR04255">
    <property type="entry name" value="sporadTIGR04255"/>
    <property type="match status" value="1"/>
</dbReference>
<gene>
    <name evidence="1" type="ORF">DLM46_34850</name>
</gene>
<evidence type="ECO:0008006" key="3">
    <source>
        <dbReference type="Google" id="ProtNLM"/>
    </source>
</evidence>
<dbReference type="Proteomes" id="UP000254875">
    <property type="component" value="Unassembled WGS sequence"/>
</dbReference>
<name>A0A370MXK4_9BURK</name>
<reference evidence="2" key="1">
    <citation type="submission" date="2018-05" db="EMBL/GenBank/DDBJ databases">
        <authorList>
            <person name="Feng T."/>
        </authorList>
    </citation>
    <scope>NUCLEOTIDE SEQUENCE [LARGE SCALE GENOMIC DNA]</scope>
    <source>
        <strain evidence="2">S27</strain>
    </source>
</reference>
<sequence length="279" mass="30283">MEITMQPLGTWKNAPLAYVVAEVRFGNILSLDAVAARFQDLITATYPRLIKGQAVALSFGEQGVSTQVVPRYQFLSEDGRSCVVLTNDTISVHATSYIDSAYFANGLAVVWDAWLLARPKTFVERLGLRYWDIVLPEGGLPVGGFFAPPLSAVETLWAGKQLARHTHELVYSVDGPIQHTAIARLGTVPAVHPHPPNFVVVPELLPSKRLQRAVKFARESSDATVGFVDVDASADIARVLDVASFVDCAKGLHESQSSVFKSITSLDGQAIWKDGNPNA</sequence>
<proteinExistence type="predicted"/>
<evidence type="ECO:0000313" key="1">
    <source>
        <dbReference type="EMBL" id="RDJ98121.1"/>
    </source>
</evidence>
<accession>A0A370MXK4</accession>
<dbReference type="EMBL" id="QHKS01000039">
    <property type="protein sequence ID" value="RDJ98121.1"/>
    <property type="molecule type" value="Genomic_DNA"/>
</dbReference>
<dbReference type="InterPro" id="IPR026349">
    <property type="entry name" value="CHP04255"/>
</dbReference>
<dbReference type="RefSeq" id="WP_115108743.1">
    <property type="nucleotide sequence ID" value="NZ_QHKS01000039.1"/>
</dbReference>
<organism evidence="1 2">
    <name type="scientific">Paraburkholderia lacunae</name>
    <dbReference type="NCBI Taxonomy" id="2211104"/>
    <lineage>
        <taxon>Bacteria</taxon>
        <taxon>Pseudomonadati</taxon>
        <taxon>Pseudomonadota</taxon>
        <taxon>Betaproteobacteria</taxon>
        <taxon>Burkholderiales</taxon>
        <taxon>Burkholderiaceae</taxon>
        <taxon>Paraburkholderia</taxon>
    </lineage>
</organism>
<keyword evidence="2" id="KW-1185">Reference proteome</keyword>
<evidence type="ECO:0000313" key="2">
    <source>
        <dbReference type="Proteomes" id="UP000254875"/>
    </source>
</evidence>
<comment type="caution">
    <text evidence="1">The sequence shown here is derived from an EMBL/GenBank/DDBJ whole genome shotgun (WGS) entry which is preliminary data.</text>
</comment>
<dbReference type="OrthoDB" id="9128512at2"/>
<protein>
    <recommendedName>
        <fullName evidence="3">TIGR04255 family protein</fullName>
    </recommendedName>
</protein>